<sequence>MSDGCAPGLASPITCQSQQHVWKDMDAFVFCQCTQTRPELDRKTCFVLDFISNVAASAPEKADPFRYRQWTQQPEISLSCSLIYAKDENQKKVNGDDYGDERGSVQGMNLTHIGKQIRFVCEKGRVSMRGIGLIIFEHQYYEIISIHPSIILFVVGLYAFISLDERTDITKQCVIFPTSHQDGGGRGRGRMQFMVLIHRPMMSSSSSHVCDEATDAHSRVVDVAVVALKNLKIEFIGPEGPAKSTVQHTVLSCVAVIRLEQGASCS</sequence>
<keyword evidence="1" id="KW-0812">Transmembrane</keyword>
<evidence type="ECO:0000313" key="3">
    <source>
        <dbReference type="Proteomes" id="UP000438429"/>
    </source>
</evidence>
<reference evidence="2 3" key="1">
    <citation type="submission" date="2019-06" db="EMBL/GenBank/DDBJ databases">
        <title>Draft genomes of female and male turbot (Scophthalmus maximus).</title>
        <authorList>
            <person name="Xu H."/>
            <person name="Xu X.-W."/>
            <person name="Shao C."/>
            <person name="Chen S."/>
        </authorList>
    </citation>
    <scope>NUCLEOTIDE SEQUENCE [LARGE SCALE GENOMIC DNA]</scope>
    <source>
        <strain evidence="2">Ysfricsl-2016a</strain>
        <tissue evidence="2">Blood</tissue>
    </source>
</reference>
<dbReference type="EMBL" id="VEVO01000016">
    <property type="protein sequence ID" value="KAF0029468.1"/>
    <property type="molecule type" value="Genomic_DNA"/>
</dbReference>
<accession>A0A6A4SB23</accession>
<keyword evidence="1" id="KW-1133">Transmembrane helix</keyword>
<dbReference type="Proteomes" id="UP000438429">
    <property type="component" value="Unassembled WGS sequence"/>
</dbReference>
<comment type="caution">
    <text evidence="2">The sequence shown here is derived from an EMBL/GenBank/DDBJ whole genome shotgun (WGS) entry which is preliminary data.</text>
</comment>
<organism evidence="2 3">
    <name type="scientific">Scophthalmus maximus</name>
    <name type="common">Turbot</name>
    <name type="synonym">Psetta maxima</name>
    <dbReference type="NCBI Taxonomy" id="52904"/>
    <lineage>
        <taxon>Eukaryota</taxon>
        <taxon>Metazoa</taxon>
        <taxon>Chordata</taxon>
        <taxon>Craniata</taxon>
        <taxon>Vertebrata</taxon>
        <taxon>Euteleostomi</taxon>
        <taxon>Actinopterygii</taxon>
        <taxon>Neopterygii</taxon>
        <taxon>Teleostei</taxon>
        <taxon>Neoteleostei</taxon>
        <taxon>Acanthomorphata</taxon>
        <taxon>Carangaria</taxon>
        <taxon>Pleuronectiformes</taxon>
        <taxon>Pleuronectoidei</taxon>
        <taxon>Scophthalmidae</taxon>
        <taxon>Scophthalmus</taxon>
    </lineage>
</organism>
<name>A0A6A4SB23_SCOMX</name>
<keyword evidence="1" id="KW-0472">Membrane</keyword>
<proteinExistence type="predicted"/>
<gene>
    <name evidence="2" type="ORF">F2P81_018573</name>
</gene>
<protein>
    <submittedName>
        <fullName evidence="2">Uncharacterized protein</fullName>
    </submittedName>
</protein>
<evidence type="ECO:0000256" key="1">
    <source>
        <dbReference type="SAM" id="Phobius"/>
    </source>
</evidence>
<feature type="transmembrane region" description="Helical" evidence="1">
    <location>
        <begin position="140"/>
        <end position="161"/>
    </location>
</feature>
<dbReference type="AlphaFoldDB" id="A0A6A4SB23"/>
<evidence type="ECO:0000313" key="2">
    <source>
        <dbReference type="EMBL" id="KAF0029468.1"/>
    </source>
</evidence>